<dbReference type="EMBL" id="JAODUO010001887">
    <property type="protein sequence ID" value="KAK2157290.1"/>
    <property type="molecule type" value="Genomic_DNA"/>
</dbReference>
<protein>
    <submittedName>
        <fullName evidence="1">Uncharacterized protein</fullName>
    </submittedName>
</protein>
<organism evidence="1 2">
    <name type="scientific">Ridgeia piscesae</name>
    <name type="common">Tubeworm</name>
    <dbReference type="NCBI Taxonomy" id="27915"/>
    <lineage>
        <taxon>Eukaryota</taxon>
        <taxon>Metazoa</taxon>
        <taxon>Spiralia</taxon>
        <taxon>Lophotrochozoa</taxon>
        <taxon>Annelida</taxon>
        <taxon>Polychaeta</taxon>
        <taxon>Sedentaria</taxon>
        <taxon>Canalipalpata</taxon>
        <taxon>Sabellida</taxon>
        <taxon>Siboglinidae</taxon>
        <taxon>Ridgeia</taxon>
    </lineage>
</organism>
<dbReference type="GO" id="GO:0003677">
    <property type="term" value="F:DNA binding"/>
    <property type="evidence" value="ECO:0007669"/>
    <property type="project" value="InterPro"/>
</dbReference>
<sequence length="119" mass="13145">MGNSRKSGRGACGKDIEFASSRKAQQFIGAKMGRQTVEAVGGIDGALGCRLKQAGVGSAKKLSCKMQEMTKRDYLRYMMKETGSNVRYAMDSYVSMKKHCDQVKDCKSGRRASSRTRRC</sequence>
<keyword evidence="2" id="KW-1185">Reference proteome</keyword>
<dbReference type="InterPro" id="IPR036617">
    <property type="entry name" value="BAF_sf"/>
</dbReference>
<dbReference type="Gene3D" id="1.10.150.40">
    <property type="entry name" value="Barrier-to-autointegration factor, BAF"/>
    <property type="match status" value="1"/>
</dbReference>
<dbReference type="Pfam" id="PF02961">
    <property type="entry name" value="SAM_BAF"/>
    <property type="match status" value="1"/>
</dbReference>
<evidence type="ECO:0000313" key="1">
    <source>
        <dbReference type="EMBL" id="KAK2157290.1"/>
    </source>
</evidence>
<gene>
    <name evidence="1" type="ORF">NP493_1889g00023</name>
</gene>
<proteinExistence type="predicted"/>
<name>A0AAD9JSB8_RIDPI</name>
<comment type="caution">
    <text evidence="1">The sequence shown here is derived from an EMBL/GenBank/DDBJ whole genome shotgun (WGS) entry which is preliminary data.</text>
</comment>
<dbReference type="AlphaFoldDB" id="A0AAD9JSB8"/>
<dbReference type="InterPro" id="IPR004122">
    <property type="entry name" value="BAF_prot"/>
</dbReference>
<dbReference type="SUPFAM" id="SSF47798">
    <property type="entry name" value="Barrier-to-autointegration factor, BAF"/>
    <property type="match status" value="1"/>
</dbReference>
<evidence type="ECO:0000313" key="2">
    <source>
        <dbReference type="Proteomes" id="UP001209878"/>
    </source>
</evidence>
<dbReference type="Proteomes" id="UP001209878">
    <property type="component" value="Unassembled WGS sequence"/>
</dbReference>
<accession>A0AAD9JSB8</accession>
<reference evidence="1" key="1">
    <citation type="journal article" date="2023" name="Mol. Biol. Evol.">
        <title>Third-Generation Sequencing Reveals the Adaptive Role of the Epigenome in Three Deep-Sea Polychaetes.</title>
        <authorList>
            <person name="Perez M."/>
            <person name="Aroh O."/>
            <person name="Sun Y."/>
            <person name="Lan Y."/>
            <person name="Juniper S.K."/>
            <person name="Young C.R."/>
            <person name="Angers B."/>
            <person name="Qian P.Y."/>
        </authorList>
    </citation>
    <scope>NUCLEOTIDE SEQUENCE</scope>
    <source>
        <strain evidence="1">R07B-5</strain>
    </source>
</reference>